<dbReference type="EMBL" id="JALKCG010000003">
    <property type="protein sequence ID" value="MCK0208527.1"/>
    <property type="molecule type" value="Genomic_DNA"/>
</dbReference>
<comment type="caution">
    <text evidence="1">The sequence shown here is derived from an EMBL/GenBank/DDBJ whole genome shotgun (WGS) entry which is preliminary data.</text>
</comment>
<name>A0ABT0DML9_9HYPH</name>
<protein>
    <submittedName>
        <fullName evidence="1">Uncharacterized protein</fullName>
    </submittedName>
</protein>
<evidence type="ECO:0000313" key="2">
    <source>
        <dbReference type="Proteomes" id="UP001202867"/>
    </source>
</evidence>
<proteinExistence type="predicted"/>
<reference evidence="2" key="2">
    <citation type="submission" date="2023-07" db="EMBL/GenBank/DDBJ databases">
        <title>Ancylobacter moscoviensis sp. nov., facultatively methylotrophic bacteria from activated sludge and the reclassification of Starkeya novella (Starkey 1934) Kelly et al. 2000 as Ancylobacter novellus comb. nov., Starkeya koreensis Im et al. 2006 as Ancylobacter koreensis comb.nov., Angulomicrobium tetraedrale Vasil'eva et al. 1986 as Ancylobacter tetraedralis comb. nov., Angulomicrobium amanitiforme Fritz et al. 2004 as Ancylobacter amanitiformis comb. nov. and Methylorhabdus multivorans Doronina et al. 1996 as Ancylobacter multivorans comb. nov. and emended description of the genus Ancylobacter.</title>
        <authorList>
            <person name="Doronina N."/>
            <person name="Chemodurova A."/>
            <person name="Grouzdev D."/>
            <person name="Koziaeva V."/>
            <person name="Shi W."/>
            <person name="Wu L."/>
            <person name="Kaparullina E."/>
        </authorList>
    </citation>
    <scope>NUCLEOTIDE SEQUENCE [LARGE SCALE GENOMIC DNA]</scope>
    <source>
        <strain evidence="2">Jip08</strain>
    </source>
</reference>
<sequence>MTRSKHMESLARFLSLLAQRLGGRSSERTRRREQERAIALIRASDLFDGDWYLAKYPDVAAASLDPARHYLLHGWREGRNPGPRFSSKKYLALHAGLAGVNPLLDHILRGEPGGIGTERKLPREPADVAALLEIALDASGPHVVGTGGADAADDGMSHFVLGTANLGRGRPDDPAVRELRRQIDLLLELSGQPTGALCHRIDDEAARFDWCGPSEDTPFRSPQPNEAATLAFASPGAPRIADAWFAGARVLRLRLDAGEMPREQGTVTALQWAPDGRHERSATLLAGAGADFLDIRLANPLLPLLLVLTTPSGRIRASTLLPFPSLCRGGLHDGEALAVGDGRAGLDAVRHAGASLLAGLGPDGLHPRIDWIDVDLTGATGAERLFSRDLRAWLADVAGVGIRPRAVEADEDREEAGRDGAGHAGSGAAWLGDALFLDAERKNGTPRVLHLAADSVPTLHAVFGARECGTGPAPFVLCHGPDATPAWLIAPPGTDLPREARYPGRHQPFPRFAGPGASAPEGSAPAALRLAGSRPRDPKTLIAPVALSRPIGLLRREAPPRLSALLRMPDDPALAAGLLEALANQADVTWSDINVVAEAAVAVAVGPQVRNAFPGVGRVAAYGAGESLEACLDRAAAQAEGELLLVLGSPVLLHDHRTLASLAGMLVPTQIASAACTLIAPAPGPGGEAMHLFGTGCYTSQEAVLRTNSSHRYLQESLAGLPPTAWPVPANTTAMFLARRCDWAAYGGFEPGDEGGALATRFWEATAAAGRLHLATTALTATIADPAGRLPAPTFQSAAPQVAMTVRRIAA</sequence>
<organism evidence="1 2">
    <name type="scientific">Ancylobacter koreensis</name>
    <dbReference type="NCBI Taxonomy" id="266121"/>
    <lineage>
        <taxon>Bacteria</taxon>
        <taxon>Pseudomonadati</taxon>
        <taxon>Pseudomonadota</taxon>
        <taxon>Alphaproteobacteria</taxon>
        <taxon>Hyphomicrobiales</taxon>
        <taxon>Xanthobacteraceae</taxon>
        <taxon>Ancylobacter</taxon>
    </lineage>
</organism>
<gene>
    <name evidence="1" type="ORF">MWN33_10840</name>
</gene>
<keyword evidence="2" id="KW-1185">Reference proteome</keyword>
<dbReference type="Proteomes" id="UP001202867">
    <property type="component" value="Unassembled WGS sequence"/>
</dbReference>
<dbReference type="RefSeq" id="WP_247200515.1">
    <property type="nucleotide sequence ID" value="NZ_JALKCG010000003.1"/>
</dbReference>
<reference evidence="1 2" key="1">
    <citation type="submission" date="2022-04" db="EMBL/GenBank/DDBJ databases">
        <authorList>
            <person name="Grouzdev D.S."/>
            <person name="Pantiukh K.S."/>
            <person name="Krutkina M.S."/>
        </authorList>
    </citation>
    <scope>NUCLEOTIDE SEQUENCE [LARGE SCALE GENOMIC DNA]</scope>
    <source>
        <strain evidence="1 2">Jip08</strain>
    </source>
</reference>
<accession>A0ABT0DML9</accession>
<evidence type="ECO:0000313" key="1">
    <source>
        <dbReference type="EMBL" id="MCK0208527.1"/>
    </source>
</evidence>